<gene>
    <name evidence="7" type="ORF">DOTSEDRAFT_57289</name>
</gene>
<proteinExistence type="predicted"/>
<protein>
    <recommendedName>
        <fullName evidence="6">Major facilitator superfamily (MFS) profile domain-containing protein</fullName>
    </recommendedName>
</protein>
<feature type="transmembrane region" description="Helical" evidence="5">
    <location>
        <begin position="50"/>
        <end position="71"/>
    </location>
</feature>
<feature type="transmembrane region" description="Helical" evidence="5">
    <location>
        <begin position="91"/>
        <end position="111"/>
    </location>
</feature>
<dbReference type="PANTHER" id="PTHR23502">
    <property type="entry name" value="MAJOR FACILITATOR SUPERFAMILY"/>
    <property type="match status" value="1"/>
</dbReference>
<evidence type="ECO:0000256" key="4">
    <source>
        <dbReference type="ARBA" id="ARBA00023136"/>
    </source>
</evidence>
<reference evidence="7 8" key="2">
    <citation type="journal article" date="2012" name="PLoS Pathog.">
        <title>Diverse lifestyles and strategies of plant pathogenesis encoded in the genomes of eighteen Dothideomycetes fungi.</title>
        <authorList>
            <person name="Ohm R.A."/>
            <person name="Feau N."/>
            <person name="Henrissat B."/>
            <person name="Schoch C.L."/>
            <person name="Horwitz B.A."/>
            <person name="Barry K.W."/>
            <person name="Condon B.J."/>
            <person name="Copeland A.C."/>
            <person name="Dhillon B."/>
            <person name="Glaser F."/>
            <person name="Hesse C.N."/>
            <person name="Kosti I."/>
            <person name="LaButti K."/>
            <person name="Lindquist E.A."/>
            <person name="Lucas S."/>
            <person name="Salamov A.A."/>
            <person name="Bradshaw R.E."/>
            <person name="Ciuffetti L."/>
            <person name="Hamelin R.C."/>
            <person name="Kema G.H.J."/>
            <person name="Lawrence C."/>
            <person name="Scott J.A."/>
            <person name="Spatafora J.W."/>
            <person name="Turgeon B.G."/>
            <person name="de Wit P.J.G.M."/>
            <person name="Zhong S."/>
            <person name="Goodwin S.B."/>
            <person name="Grigoriev I.V."/>
        </authorList>
    </citation>
    <scope>NUCLEOTIDE SEQUENCE [LARGE SCALE GENOMIC DNA]</scope>
    <source>
        <strain evidence="8">NZE10 / CBS 128990</strain>
    </source>
</reference>
<sequence>MKFHCLEDLDDAEGTVLLHDINNDGNLILHPTPNPNDPNDPLRWPKWQKYVCFFSVCSFAFLTNYAIGGMSPAFYPLSIEFDKTVTQTSGLLIWPILTLGVFNFLWVPLALYIGKRPVFVFSTLLLSMAFLWGALAKSFESLLWSTIVAAFAGSASEALAASIVNDVFFLHERANLMGWYMNAIAGGNTIGPLICGFVISGTSWRVHKWHSFGLVVVNFLLVLFFVPETRYDRSTINVDVFTSFDDDPASRNDYPLSPRSKTFPRIAHDPEKDTHVPSTNALECSRQAHQTPKKSYTQTLSLWPGLAKDTNLFKLFFRLFPVLAYPAVIFSFLGFAVSLAWVVAIGILNSFILQAPPYSWSPSINGLINIPALLGNLLGAFIGGWLVDRYSDWRSRTNGGIFQPETRLHFLIVPALIVPAGCLAFGYGVAATLHWTSLFFGYGMVNVGLTAVPTMTMTYVSDSYLPVNADALTLVVGMKNVVAFGVLYGVVPWVDSVGYVKAFGTQAGIFVAIMMLGVPLVIWGQQIRDVTARWKIILA</sequence>
<evidence type="ECO:0000313" key="7">
    <source>
        <dbReference type="EMBL" id="EME38989.1"/>
    </source>
</evidence>
<dbReference type="PROSITE" id="PS50850">
    <property type="entry name" value="MFS"/>
    <property type="match status" value="1"/>
</dbReference>
<reference evidence="8" key="1">
    <citation type="journal article" date="2012" name="PLoS Genet.">
        <title>The genomes of the fungal plant pathogens Cladosporium fulvum and Dothistroma septosporum reveal adaptation to different hosts and lifestyles but also signatures of common ancestry.</title>
        <authorList>
            <person name="de Wit P.J.G.M."/>
            <person name="van der Burgt A."/>
            <person name="Oekmen B."/>
            <person name="Stergiopoulos I."/>
            <person name="Abd-Elsalam K.A."/>
            <person name="Aerts A.L."/>
            <person name="Bahkali A.H."/>
            <person name="Beenen H.G."/>
            <person name="Chettri P."/>
            <person name="Cox M.P."/>
            <person name="Datema E."/>
            <person name="de Vries R.P."/>
            <person name="Dhillon B."/>
            <person name="Ganley A.R."/>
            <person name="Griffiths S.A."/>
            <person name="Guo Y."/>
            <person name="Hamelin R.C."/>
            <person name="Henrissat B."/>
            <person name="Kabir M.S."/>
            <person name="Jashni M.K."/>
            <person name="Kema G."/>
            <person name="Klaubauf S."/>
            <person name="Lapidus A."/>
            <person name="Levasseur A."/>
            <person name="Lindquist E."/>
            <person name="Mehrabi R."/>
            <person name="Ohm R.A."/>
            <person name="Owen T.J."/>
            <person name="Salamov A."/>
            <person name="Schwelm A."/>
            <person name="Schijlen E."/>
            <person name="Sun H."/>
            <person name="van den Burg H.A."/>
            <person name="van Ham R.C.H.J."/>
            <person name="Zhang S."/>
            <person name="Goodwin S.B."/>
            <person name="Grigoriev I.V."/>
            <person name="Collemare J."/>
            <person name="Bradshaw R.E."/>
        </authorList>
    </citation>
    <scope>NUCLEOTIDE SEQUENCE [LARGE SCALE GENOMIC DNA]</scope>
    <source>
        <strain evidence="8">NZE10 / CBS 128990</strain>
    </source>
</reference>
<evidence type="ECO:0000256" key="5">
    <source>
        <dbReference type="SAM" id="Phobius"/>
    </source>
</evidence>
<dbReference type="GO" id="GO:0022857">
    <property type="term" value="F:transmembrane transporter activity"/>
    <property type="evidence" value="ECO:0007669"/>
    <property type="project" value="InterPro"/>
</dbReference>
<feature type="domain" description="Major facilitator superfamily (MFS) profile" evidence="6">
    <location>
        <begin position="52"/>
        <end position="539"/>
    </location>
</feature>
<dbReference type="InterPro" id="IPR036259">
    <property type="entry name" value="MFS_trans_sf"/>
</dbReference>
<feature type="transmembrane region" description="Helical" evidence="5">
    <location>
        <begin position="322"/>
        <end position="348"/>
    </location>
</feature>
<feature type="transmembrane region" description="Helical" evidence="5">
    <location>
        <begin position="408"/>
        <end position="427"/>
    </location>
</feature>
<feature type="transmembrane region" description="Helical" evidence="5">
    <location>
        <begin position="368"/>
        <end position="387"/>
    </location>
</feature>
<evidence type="ECO:0000256" key="1">
    <source>
        <dbReference type="ARBA" id="ARBA00004141"/>
    </source>
</evidence>
<keyword evidence="8" id="KW-1185">Reference proteome</keyword>
<dbReference type="OrthoDB" id="268400at2759"/>
<feature type="transmembrane region" description="Helical" evidence="5">
    <location>
        <begin position="503"/>
        <end position="523"/>
    </location>
</feature>
<dbReference type="InterPro" id="IPR011701">
    <property type="entry name" value="MFS"/>
</dbReference>
<evidence type="ECO:0000259" key="6">
    <source>
        <dbReference type="PROSITE" id="PS50850"/>
    </source>
</evidence>
<dbReference type="OMA" id="YGVVPWV"/>
<dbReference type="InterPro" id="IPR020846">
    <property type="entry name" value="MFS_dom"/>
</dbReference>
<dbReference type="SUPFAM" id="SSF103473">
    <property type="entry name" value="MFS general substrate transporter"/>
    <property type="match status" value="1"/>
</dbReference>
<dbReference type="eggNOG" id="KOG0255">
    <property type="taxonomic scope" value="Eukaryota"/>
</dbReference>
<keyword evidence="2 5" id="KW-0812">Transmembrane</keyword>
<feature type="transmembrane region" description="Helical" evidence="5">
    <location>
        <begin position="118"/>
        <end position="136"/>
    </location>
</feature>
<dbReference type="AlphaFoldDB" id="M2Y106"/>
<feature type="transmembrane region" description="Helical" evidence="5">
    <location>
        <begin position="209"/>
        <end position="226"/>
    </location>
</feature>
<keyword evidence="4 5" id="KW-0472">Membrane</keyword>
<name>M2Y106_DOTSN</name>
<dbReference type="HOGENOM" id="CLU_008455_13_6_1"/>
<feature type="transmembrane region" description="Helical" evidence="5">
    <location>
        <begin position="142"/>
        <end position="168"/>
    </location>
</feature>
<dbReference type="GO" id="GO:0005886">
    <property type="term" value="C:plasma membrane"/>
    <property type="evidence" value="ECO:0007669"/>
    <property type="project" value="TreeGrafter"/>
</dbReference>
<feature type="transmembrane region" description="Helical" evidence="5">
    <location>
        <begin position="439"/>
        <end position="460"/>
    </location>
</feature>
<dbReference type="Proteomes" id="UP000016933">
    <property type="component" value="Unassembled WGS sequence"/>
</dbReference>
<evidence type="ECO:0000313" key="8">
    <source>
        <dbReference type="Proteomes" id="UP000016933"/>
    </source>
</evidence>
<feature type="transmembrane region" description="Helical" evidence="5">
    <location>
        <begin position="180"/>
        <end position="203"/>
    </location>
</feature>
<comment type="subcellular location">
    <subcellularLocation>
        <location evidence="1">Membrane</location>
        <topology evidence="1">Multi-pass membrane protein</topology>
    </subcellularLocation>
</comment>
<accession>M2Y106</accession>
<dbReference type="PANTHER" id="PTHR23502:SF181">
    <property type="entry name" value="MAJOR FACILITATOR SUPERFAMILY (MFS) PROFILE DOMAIN-CONTAINING PROTEIN"/>
    <property type="match status" value="1"/>
</dbReference>
<keyword evidence="3 5" id="KW-1133">Transmembrane helix</keyword>
<feature type="transmembrane region" description="Helical" evidence="5">
    <location>
        <begin position="472"/>
        <end position="491"/>
    </location>
</feature>
<dbReference type="Pfam" id="PF07690">
    <property type="entry name" value="MFS_1"/>
    <property type="match status" value="1"/>
</dbReference>
<dbReference type="STRING" id="675120.M2Y106"/>
<dbReference type="EMBL" id="KB446546">
    <property type="protein sequence ID" value="EME38989.1"/>
    <property type="molecule type" value="Genomic_DNA"/>
</dbReference>
<organism evidence="7 8">
    <name type="scientific">Dothistroma septosporum (strain NZE10 / CBS 128990)</name>
    <name type="common">Red band needle blight fungus</name>
    <name type="synonym">Mycosphaerella pini</name>
    <dbReference type="NCBI Taxonomy" id="675120"/>
    <lineage>
        <taxon>Eukaryota</taxon>
        <taxon>Fungi</taxon>
        <taxon>Dikarya</taxon>
        <taxon>Ascomycota</taxon>
        <taxon>Pezizomycotina</taxon>
        <taxon>Dothideomycetes</taxon>
        <taxon>Dothideomycetidae</taxon>
        <taxon>Mycosphaerellales</taxon>
        <taxon>Mycosphaerellaceae</taxon>
        <taxon>Dothistroma</taxon>
    </lineage>
</organism>
<evidence type="ECO:0000256" key="3">
    <source>
        <dbReference type="ARBA" id="ARBA00022989"/>
    </source>
</evidence>
<dbReference type="Gene3D" id="1.20.1250.20">
    <property type="entry name" value="MFS general substrate transporter like domains"/>
    <property type="match status" value="1"/>
</dbReference>
<evidence type="ECO:0000256" key="2">
    <source>
        <dbReference type="ARBA" id="ARBA00022692"/>
    </source>
</evidence>